<evidence type="ECO:0000313" key="3">
    <source>
        <dbReference type="Proteomes" id="UP000278746"/>
    </source>
</evidence>
<gene>
    <name evidence="2" type="ORF">EBO34_06055</name>
</gene>
<dbReference type="PANTHER" id="PTHR35789">
    <property type="entry name" value="SPORE GERMINATION PROTEIN B3"/>
    <property type="match status" value="1"/>
</dbReference>
<dbReference type="Pfam" id="PF05504">
    <property type="entry name" value="Spore_GerAC"/>
    <property type="match status" value="1"/>
</dbReference>
<keyword evidence="3" id="KW-1185">Reference proteome</keyword>
<dbReference type="PANTHER" id="PTHR35789:SF1">
    <property type="entry name" value="SPORE GERMINATION PROTEIN B3"/>
    <property type="match status" value="1"/>
</dbReference>
<feature type="domain" description="Spore germination GerAC-like C-terminal" evidence="1">
    <location>
        <begin position="2"/>
        <end position="71"/>
    </location>
</feature>
<accession>A0A3M7TV39</accession>
<name>A0A3M7TV39_9BACI</name>
<dbReference type="EMBL" id="RHIB01000001">
    <property type="protein sequence ID" value="RNA69496.1"/>
    <property type="molecule type" value="Genomic_DNA"/>
</dbReference>
<evidence type="ECO:0000259" key="1">
    <source>
        <dbReference type="Pfam" id="PF05504"/>
    </source>
</evidence>
<protein>
    <recommendedName>
        <fullName evidence="1">Spore germination GerAC-like C-terminal domain-containing protein</fullName>
    </recommendedName>
</protein>
<evidence type="ECO:0000313" key="2">
    <source>
        <dbReference type="EMBL" id="RNA69496.1"/>
    </source>
</evidence>
<dbReference type="GO" id="GO:0016020">
    <property type="term" value="C:membrane"/>
    <property type="evidence" value="ECO:0007669"/>
    <property type="project" value="InterPro"/>
</dbReference>
<sequence length="88" mass="10628">MKSEGWISEDWSYQDNAFKEKKLEKVERLTEAKVEEFMNQAMNKMQQEYKTDAAGFRDPFRIKYPKEWEKIRIGINTLPRLPLPMTLR</sequence>
<dbReference type="GO" id="GO:0009847">
    <property type="term" value="P:spore germination"/>
    <property type="evidence" value="ECO:0007669"/>
    <property type="project" value="InterPro"/>
</dbReference>
<dbReference type="Gene3D" id="3.30.300.210">
    <property type="entry name" value="Nutrient germinant receptor protein C, domain 3"/>
    <property type="match status" value="1"/>
</dbReference>
<dbReference type="InterPro" id="IPR038501">
    <property type="entry name" value="Spore_GerAC_C_sf"/>
</dbReference>
<reference evidence="2 3" key="1">
    <citation type="submission" date="2018-10" db="EMBL/GenBank/DDBJ databases">
        <title>Bacillus Keqinensis sp. nov., a moderately halophilic bacterium isolated from a saline-alkaline lake.</title>
        <authorList>
            <person name="Wang H."/>
        </authorList>
    </citation>
    <scope>NUCLEOTIDE SEQUENCE [LARGE SCALE GENOMIC DNA]</scope>
    <source>
        <strain evidence="2 3">KQ-3</strain>
    </source>
</reference>
<proteinExistence type="predicted"/>
<dbReference type="InterPro" id="IPR046953">
    <property type="entry name" value="Spore_GerAC-like_C"/>
</dbReference>
<dbReference type="InterPro" id="IPR008844">
    <property type="entry name" value="Spore_GerAC-like"/>
</dbReference>
<organism evidence="2 3">
    <name type="scientific">Alteribacter keqinensis</name>
    <dbReference type="NCBI Taxonomy" id="2483800"/>
    <lineage>
        <taxon>Bacteria</taxon>
        <taxon>Bacillati</taxon>
        <taxon>Bacillota</taxon>
        <taxon>Bacilli</taxon>
        <taxon>Bacillales</taxon>
        <taxon>Bacillaceae</taxon>
        <taxon>Alteribacter</taxon>
    </lineage>
</organism>
<dbReference type="OrthoDB" id="2569624at2"/>
<dbReference type="Proteomes" id="UP000278746">
    <property type="component" value="Unassembled WGS sequence"/>
</dbReference>
<dbReference type="AlphaFoldDB" id="A0A3M7TV39"/>
<comment type="caution">
    <text evidence="2">The sequence shown here is derived from an EMBL/GenBank/DDBJ whole genome shotgun (WGS) entry which is preliminary data.</text>
</comment>